<dbReference type="Gene3D" id="3.90.1200.10">
    <property type="match status" value="1"/>
</dbReference>
<dbReference type="Pfam" id="PF01636">
    <property type="entry name" value="APH"/>
    <property type="match status" value="1"/>
</dbReference>
<feature type="domain" description="Aminoglycoside phosphotransferase" evidence="1">
    <location>
        <begin position="36"/>
        <end position="253"/>
    </location>
</feature>
<dbReference type="InterPro" id="IPR052898">
    <property type="entry name" value="ACAD10-like"/>
</dbReference>
<dbReference type="CDD" id="cd05154">
    <property type="entry name" value="ACAD10_11_N-like"/>
    <property type="match status" value="1"/>
</dbReference>
<gene>
    <name evidence="2" type="ORF">J2S44_006693</name>
</gene>
<dbReference type="Gene3D" id="3.30.200.20">
    <property type="entry name" value="Phosphorylase Kinase, domain 1"/>
    <property type="match status" value="1"/>
</dbReference>
<keyword evidence="3" id="KW-1185">Reference proteome</keyword>
<dbReference type="GO" id="GO:0016301">
    <property type="term" value="F:kinase activity"/>
    <property type="evidence" value="ECO:0007669"/>
    <property type="project" value="UniProtKB-KW"/>
</dbReference>
<dbReference type="PANTHER" id="PTHR47829:SF1">
    <property type="entry name" value="HAD FAMILY PHOSPHATASE"/>
    <property type="match status" value="1"/>
</dbReference>
<accession>A0AAE4CXC7</accession>
<keyword evidence="2" id="KW-0418">Kinase</keyword>
<organism evidence="2 3">
    <name type="scientific">Catenuloplanes niger</name>
    <dbReference type="NCBI Taxonomy" id="587534"/>
    <lineage>
        <taxon>Bacteria</taxon>
        <taxon>Bacillati</taxon>
        <taxon>Actinomycetota</taxon>
        <taxon>Actinomycetes</taxon>
        <taxon>Micromonosporales</taxon>
        <taxon>Micromonosporaceae</taxon>
        <taxon>Catenuloplanes</taxon>
    </lineage>
</organism>
<keyword evidence="2" id="KW-0808">Transferase</keyword>
<dbReference type="AlphaFoldDB" id="A0AAE4CXC7"/>
<dbReference type="SUPFAM" id="SSF56112">
    <property type="entry name" value="Protein kinase-like (PK-like)"/>
    <property type="match status" value="1"/>
</dbReference>
<protein>
    <submittedName>
        <fullName evidence="2">Aminoglycoside phosphotransferase (APT) family kinase protein</fullName>
    </submittedName>
</protein>
<dbReference type="InterPro" id="IPR011009">
    <property type="entry name" value="Kinase-like_dom_sf"/>
</dbReference>
<dbReference type="Proteomes" id="UP001183629">
    <property type="component" value="Unassembled WGS sequence"/>
</dbReference>
<comment type="caution">
    <text evidence="2">The sequence shown here is derived from an EMBL/GenBank/DDBJ whole genome shotgun (WGS) entry which is preliminary data.</text>
</comment>
<dbReference type="InterPro" id="IPR002575">
    <property type="entry name" value="Aminoglycoside_PTrfase"/>
</dbReference>
<reference evidence="2 3" key="1">
    <citation type="submission" date="2023-07" db="EMBL/GenBank/DDBJ databases">
        <title>Sequencing the genomes of 1000 actinobacteria strains.</title>
        <authorList>
            <person name="Klenk H.-P."/>
        </authorList>
    </citation>
    <scope>NUCLEOTIDE SEQUENCE [LARGE SCALE GENOMIC DNA]</scope>
    <source>
        <strain evidence="2 3">DSM 44711</strain>
    </source>
</reference>
<evidence type="ECO:0000259" key="1">
    <source>
        <dbReference type="Pfam" id="PF01636"/>
    </source>
</evidence>
<sequence>MARVTDSPPGLDLDALRKHLDDAVPGLVTGPLDGAVIAGGRSNLTYTVTDGVTTWVVRRPPLGHVLATAHDMGREHRVMAALHGTAVPVPAMVHLCLDADVIGAPFYVMEHVRGAVLRDPESLAALGPERVRALAFRLMDTLADLHAVDPAAVGLHDFGRPDGFNARQVSRWRRQLDGSRSRDLPGIDALAGRLAATAPEVSAASIVHGDFRLDNTLVDTAHGDRVAAVLDWEMSTLGDPLADLGLHVLYLGTPMPAARGSHDPVTTVPGHPTTEQLITRYAERSGRDCTGLGWYTAMSAFKLAVILEGVHYRYTQGKTVGAGFDTIGARVQPLVDRGLAALPREQG</sequence>
<evidence type="ECO:0000313" key="2">
    <source>
        <dbReference type="EMBL" id="MDR7326443.1"/>
    </source>
</evidence>
<proteinExistence type="predicted"/>
<dbReference type="PANTHER" id="PTHR47829">
    <property type="entry name" value="HYDROLASE, PUTATIVE (AFU_ORTHOLOGUE AFUA_1G12880)-RELATED"/>
    <property type="match status" value="1"/>
</dbReference>
<evidence type="ECO:0000313" key="3">
    <source>
        <dbReference type="Proteomes" id="UP001183629"/>
    </source>
</evidence>
<dbReference type="RefSeq" id="WP_310422141.1">
    <property type="nucleotide sequence ID" value="NZ_JAVDYC010000001.1"/>
</dbReference>
<name>A0AAE4CXC7_9ACTN</name>
<dbReference type="EMBL" id="JAVDYC010000001">
    <property type="protein sequence ID" value="MDR7326443.1"/>
    <property type="molecule type" value="Genomic_DNA"/>
</dbReference>
<dbReference type="InterPro" id="IPR041726">
    <property type="entry name" value="ACAD10_11_N"/>
</dbReference>